<dbReference type="STRING" id="98403.A0A151GGQ0"/>
<dbReference type="PANTHER" id="PTHR10556">
    <property type="entry name" value="3-OXO-5-ALPHA-STEROID 4-DEHYDROGENASE"/>
    <property type="match status" value="1"/>
</dbReference>
<evidence type="ECO:0000256" key="5">
    <source>
        <dbReference type="ARBA" id="ARBA00023136"/>
    </source>
</evidence>
<dbReference type="GO" id="GO:0006629">
    <property type="term" value="P:lipid metabolic process"/>
    <property type="evidence" value="ECO:0007669"/>
    <property type="project" value="InterPro"/>
</dbReference>
<evidence type="ECO:0000259" key="8">
    <source>
        <dbReference type="Pfam" id="PF02544"/>
    </source>
</evidence>
<dbReference type="EMBL" id="LAYC01000003">
    <property type="protein sequence ID" value="KYK56242.1"/>
    <property type="molecule type" value="Genomic_DNA"/>
</dbReference>
<feature type="transmembrane region" description="Helical" evidence="7">
    <location>
        <begin position="244"/>
        <end position="263"/>
    </location>
</feature>
<feature type="transmembrane region" description="Helical" evidence="7">
    <location>
        <begin position="206"/>
        <end position="229"/>
    </location>
</feature>
<comment type="caution">
    <text evidence="9">The sequence shown here is derived from an EMBL/GenBank/DDBJ whole genome shotgun (WGS) entry which is preliminary data.</text>
</comment>
<evidence type="ECO:0000256" key="1">
    <source>
        <dbReference type="ARBA" id="ARBA00004141"/>
    </source>
</evidence>
<dbReference type="Proteomes" id="UP000076580">
    <property type="component" value="Chromosome 03"/>
</dbReference>
<evidence type="ECO:0000256" key="6">
    <source>
        <dbReference type="SAM" id="MobiDB-lite"/>
    </source>
</evidence>
<keyword evidence="4 7" id="KW-1133">Transmembrane helix</keyword>
<evidence type="ECO:0000313" key="9">
    <source>
        <dbReference type="EMBL" id="KYK56242.1"/>
    </source>
</evidence>
<reference evidence="9 10" key="1">
    <citation type="journal article" date="2016" name="Sci. Rep.">
        <title>Insights into Adaptations to a Near-Obligate Nematode Endoparasitic Lifestyle from the Finished Genome of Drechmeria coniospora.</title>
        <authorList>
            <person name="Zhang L."/>
            <person name="Zhou Z."/>
            <person name="Guo Q."/>
            <person name="Fokkens L."/>
            <person name="Miskei M."/>
            <person name="Pocsi I."/>
            <person name="Zhang W."/>
            <person name="Chen M."/>
            <person name="Wang L."/>
            <person name="Sun Y."/>
            <person name="Donzelli B.G."/>
            <person name="Gibson D.M."/>
            <person name="Nelson D.R."/>
            <person name="Luo J.G."/>
            <person name="Rep M."/>
            <person name="Liu H."/>
            <person name="Yang S."/>
            <person name="Wang J."/>
            <person name="Krasnoff S.B."/>
            <person name="Xu Y."/>
            <person name="Molnar I."/>
            <person name="Lin M."/>
        </authorList>
    </citation>
    <scope>NUCLEOTIDE SEQUENCE [LARGE SCALE GENOMIC DNA]</scope>
    <source>
        <strain evidence="9 10">ARSEF 6962</strain>
    </source>
</reference>
<dbReference type="InterPro" id="IPR039357">
    <property type="entry name" value="SRD5A/TECR"/>
</dbReference>
<dbReference type="GO" id="GO:0016627">
    <property type="term" value="F:oxidoreductase activity, acting on the CH-CH group of donors"/>
    <property type="evidence" value="ECO:0007669"/>
    <property type="project" value="InterPro"/>
</dbReference>
<comment type="similarity">
    <text evidence="2">Belongs to the steroid 5-alpha reductase family.</text>
</comment>
<organism evidence="9 10">
    <name type="scientific">Drechmeria coniospora</name>
    <name type="common">Nematophagous fungus</name>
    <name type="synonym">Meria coniospora</name>
    <dbReference type="NCBI Taxonomy" id="98403"/>
    <lineage>
        <taxon>Eukaryota</taxon>
        <taxon>Fungi</taxon>
        <taxon>Dikarya</taxon>
        <taxon>Ascomycota</taxon>
        <taxon>Pezizomycotina</taxon>
        <taxon>Sordariomycetes</taxon>
        <taxon>Hypocreomycetidae</taxon>
        <taxon>Hypocreales</taxon>
        <taxon>Ophiocordycipitaceae</taxon>
        <taxon>Drechmeria</taxon>
    </lineage>
</organism>
<feature type="domain" description="3-oxo-5-alpha-steroid 4-dehydrogenase C-terminal" evidence="8">
    <location>
        <begin position="297"/>
        <end position="377"/>
    </location>
</feature>
<evidence type="ECO:0000256" key="3">
    <source>
        <dbReference type="ARBA" id="ARBA00022692"/>
    </source>
</evidence>
<evidence type="ECO:0000256" key="7">
    <source>
        <dbReference type="SAM" id="Phobius"/>
    </source>
</evidence>
<protein>
    <recommendedName>
        <fullName evidence="8">3-oxo-5-alpha-steroid 4-dehydrogenase C-terminal domain-containing protein</fullName>
    </recommendedName>
</protein>
<comment type="subcellular location">
    <subcellularLocation>
        <location evidence="1">Membrane</location>
        <topology evidence="1">Multi-pass membrane protein</topology>
    </subcellularLocation>
</comment>
<dbReference type="GO" id="GO:0016020">
    <property type="term" value="C:membrane"/>
    <property type="evidence" value="ECO:0007669"/>
    <property type="project" value="UniProtKB-SubCell"/>
</dbReference>
<dbReference type="InParanoid" id="A0A151GGQ0"/>
<evidence type="ECO:0000256" key="4">
    <source>
        <dbReference type="ARBA" id="ARBA00022989"/>
    </source>
</evidence>
<feature type="region of interest" description="Disordered" evidence="6">
    <location>
        <begin position="274"/>
        <end position="296"/>
    </location>
</feature>
<accession>A0A151GGQ0</accession>
<dbReference type="RefSeq" id="XP_040655594.1">
    <property type="nucleotide sequence ID" value="XM_040805490.1"/>
</dbReference>
<feature type="compositionally biased region" description="Basic and acidic residues" evidence="6">
    <location>
        <begin position="274"/>
        <end position="283"/>
    </location>
</feature>
<dbReference type="InterPro" id="IPR001104">
    <property type="entry name" value="3-oxo-5_a-steroid_4-DH_C"/>
</dbReference>
<evidence type="ECO:0000256" key="2">
    <source>
        <dbReference type="ARBA" id="ARBA00007742"/>
    </source>
</evidence>
<gene>
    <name evidence="9" type="ORF">DCS_08212</name>
</gene>
<dbReference type="Pfam" id="PF02544">
    <property type="entry name" value="Steroid_dh"/>
    <property type="match status" value="1"/>
</dbReference>
<sequence>MTCGHVTRFASKLRALNSVIVAVTTSQHHHHHHHHRHKSFPSLGTHHPQRLLLDLRHISSNPHVISGRYGRRRSKVGVMALVEDWLPPTREHYEIILRVWQLAYPVASVADEPNQLGSLQWLISWYGMGKTSVASRLNLPGRVAWMTMEAPGALTLLYLMNTMPQQHGVDDLPWQNRVLGGLFVIHYSYRAIIFPILQPSMAPIHLFVWGLALSFQLFNATCLGSWLSAYGPVTDDAWASQSPLLQFAVGLVVFYVGLASNFFHDEELRDIRRNENRREERTRGGSQRASPSARPTKHYGIPQAGLFRYMLFPHYFCEWIEWLGFLMAAGWTCAPAWAFLVNEVCAMLPRAVNGKRWYVQKFGQDKVGKKWAVIPGLL</sequence>
<dbReference type="GeneID" id="63720855"/>
<keyword evidence="5 7" id="KW-0472">Membrane</keyword>
<evidence type="ECO:0000313" key="10">
    <source>
        <dbReference type="Proteomes" id="UP000076580"/>
    </source>
</evidence>
<keyword evidence="3 7" id="KW-0812">Transmembrane</keyword>
<proteinExistence type="inferred from homology"/>
<dbReference type="PANTHER" id="PTHR10556:SF43">
    <property type="entry name" value="STEROID 5-ALPHA-REDUCTASE DET2"/>
    <property type="match status" value="1"/>
</dbReference>
<dbReference type="PROSITE" id="PS50244">
    <property type="entry name" value="S5A_REDUCTASE"/>
    <property type="match status" value="1"/>
</dbReference>
<name>A0A151GGQ0_DRECN</name>
<dbReference type="AlphaFoldDB" id="A0A151GGQ0"/>
<keyword evidence="10" id="KW-1185">Reference proteome</keyword>